<evidence type="ECO:0000313" key="2">
    <source>
        <dbReference type="Proteomes" id="UP000503840"/>
    </source>
</evidence>
<organism evidence="1 2">
    <name type="scientific">Desulfovibrio subterraneus</name>
    <dbReference type="NCBI Taxonomy" id="2718620"/>
    <lineage>
        <taxon>Bacteria</taxon>
        <taxon>Pseudomonadati</taxon>
        <taxon>Thermodesulfobacteriota</taxon>
        <taxon>Desulfovibrionia</taxon>
        <taxon>Desulfovibrionales</taxon>
        <taxon>Desulfovibrionaceae</taxon>
        <taxon>Desulfovibrio</taxon>
    </lineage>
</organism>
<dbReference type="Proteomes" id="UP000503840">
    <property type="component" value="Unassembled WGS sequence"/>
</dbReference>
<keyword evidence="2" id="KW-1185">Reference proteome</keyword>
<proteinExistence type="predicted"/>
<name>A0A7J0BPY2_9BACT</name>
<gene>
    <name evidence="1" type="ORF">DSM101010T_36170</name>
</gene>
<dbReference type="AlphaFoldDB" id="A0A7J0BPY2"/>
<sequence length="90" mass="10842">MSTEKVWPDITDDDLWLAVQADIEAQYPGRFTMEYVRDAFERTCAKYDNYVPLDRFMKKVRMVCLWERPLVPHKILHPEDFQDEETQENS</sequence>
<dbReference type="EMBL" id="BLVO01000016">
    <property type="protein sequence ID" value="GFM35252.1"/>
    <property type="molecule type" value="Genomic_DNA"/>
</dbReference>
<comment type="caution">
    <text evidence="1">The sequence shown here is derived from an EMBL/GenBank/DDBJ whole genome shotgun (WGS) entry which is preliminary data.</text>
</comment>
<reference evidence="1 2" key="1">
    <citation type="submission" date="2020-05" db="EMBL/GenBank/DDBJ databases">
        <title>Draft genome sequence of Desulfovibrio sp. strain HN2T.</title>
        <authorList>
            <person name="Ueno A."/>
            <person name="Tamazawa S."/>
            <person name="Tamamura S."/>
            <person name="Murakami T."/>
            <person name="Kiyama T."/>
            <person name="Inomata H."/>
            <person name="Amano Y."/>
            <person name="Miyakawa K."/>
            <person name="Tamaki H."/>
            <person name="Naganuma T."/>
            <person name="Kaneko K."/>
        </authorList>
    </citation>
    <scope>NUCLEOTIDE SEQUENCE [LARGE SCALE GENOMIC DNA]</scope>
    <source>
        <strain evidence="1 2">HN2</strain>
    </source>
</reference>
<accession>A0A7J0BPY2</accession>
<protein>
    <submittedName>
        <fullName evidence="1">Uncharacterized protein</fullName>
    </submittedName>
</protein>
<evidence type="ECO:0000313" key="1">
    <source>
        <dbReference type="EMBL" id="GFM35252.1"/>
    </source>
</evidence>